<dbReference type="Gene3D" id="3.40.50.300">
    <property type="entry name" value="P-loop containing nucleotide triphosphate hydrolases"/>
    <property type="match status" value="1"/>
</dbReference>
<evidence type="ECO:0000256" key="1">
    <source>
        <dbReference type="SAM" id="MobiDB-lite"/>
    </source>
</evidence>
<feature type="domain" description="Orc1-like AAA ATPase" evidence="2">
    <location>
        <begin position="104"/>
        <end position="303"/>
    </location>
</feature>
<evidence type="ECO:0000259" key="2">
    <source>
        <dbReference type="Pfam" id="PF13191"/>
    </source>
</evidence>
<keyword evidence="4" id="KW-1185">Reference proteome</keyword>
<dbReference type="InterPro" id="IPR053159">
    <property type="entry name" value="Hybrid_Histidine_Kinase"/>
</dbReference>
<sequence>MPPNNQPSYNINESPSVRSRLSDDDARSASKSIAHSFTVKSACSSTQYSYSDDTTAYTLAASIRTGKIKTSELRKPKAIEPMAFRYQKNGSSSKPALNFDSMALIGREGEVAKLKASFERLVSEPENEGSKELFIIGGESGTGKSTIALSLEGEVSKHNTGMFVQGKFDMNASSEPYSGISKAFGDLCRKIMESKAETVCAVQAGIKKALGSEVDLLVHLIPELKDLVGDTFTDSEVTNIGADEVESKLERLRFAFRVLMRVFCSVFSPLVLFLDDLQWADISSLQVLDFLISDAQNQNALMIIGCYRLIEVDENSLLHNKMIALREKREMYKFNLTEIKIGPFGTDEIEQVIAAALPSSDNEAKCNLAALCLKRTHGNQFFVLEFLKMLYYEGLILQDDTTKSWSWDLNKIEDATMSTANVVVMLHDRLTKLSPQIQALLQCASYLGSTFDEATIDLVWTTYGRRLVESRIDNTKSLLEAIVKEEILENGDTGQYRWVHDVLREAALSLTGERRESFQLDIGRTLYYGLEKKQVEENLFPIVDLINNGNVLKLTEFAPVNLRAAEKARDLSAFQSAAEYAAHGLSLLKEDKWSSNRPLTLKLYTMGAEMEIMVGNVEAANRYSSEVLRQKDLSIMEALPLKMAQASTVAHTGLQFDKSLECYMQVLKDLGCRVTWTKKLVPVQSLVKLMKTIKKVNSKPLSFYDEMVVIEDPKQKAIATAFSKVLYVSFVLGDMLLYLLCACRLVDMTLEHGVNEFSAKSFASLASGIIIGMQDVETATKFNMIAISMMKKFRGIHNSETTFICYGPGLSWVKPFEELIPPMRDAVSEGMRAGDTEFACWNLLAHQLFLAYNIGKPIAAMLEDAPSAMVQCEDTAQLLHAGALQVMWQMMKNLNDCSSSKLEGDIYTAEKGSETNPAHLSFVHFAEGELLLFNADYEAAAKRALEVGESYDKLLPNSVLNTVESFHRAVPVYAAARITKTRKYRREARRLLKKIAKWAQAGNPNVQYYCMFLTAEQLALDGKYEMAEQKYEEAIAAATAAGHLHHIALINERYADFLSERSMTAKVGERLQIAIQYYKEWGAGVKVEQLESRLRTSFLFSNDE</sequence>
<dbReference type="Pfam" id="PF13191">
    <property type="entry name" value="AAA_16"/>
    <property type="match status" value="1"/>
</dbReference>
<dbReference type="PROSITE" id="PS00675">
    <property type="entry name" value="SIGMA54_INTERACT_1"/>
    <property type="match status" value="1"/>
</dbReference>
<accession>A0AAD2CCT9</accession>
<gene>
    <name evidence="3" type="ORF">CYCCA115_LOCUS372</name>
</gene>
<evidence type="ECO:0000313" key="4">
    <source>
        <dbReference type="Proteomes" id="UP001295423"/>
    </source>
</evidence>
<dbReference type="InterPro" id="IPR041664">
    <property type="entry name" value="AAA_16"/>
</dbReference>
<protein>
    <recommendedName>
        <fullName evidence="2">Orc1-like AAA ATPase domain-containing protein</fullName>
    </recommendedName>
</protein>
<evidence type="ECO:0000313" key="3">
    <source>
        <dbReference type="EMBL" id="CAJ1903221.1"/>
    </source>
</evidence>
<feature type="region of interest" description="Disordered" evidence="1">
    <location>
        <begin position="1"/>
        <end position="28"/>
    </location>
</feature>
<name>A0AAD2CCT9_9STRA</name>
<dbReference type="PANTHER" id="PTHR43642">
    <property type="entry name" value="HYBRID SIGNAL TRANSDUCTION HISTIDINE KINASE G"/>
    <property type="match status" value="1"/>
</dbReference>
<reference evidence="3" key="1">
    <citation type="submission" date="2023-08" db="EMBL/GenBank/DDBJ databases">
        <authorList>
            <person name="Audoor S."/>
            <person name="Bilcke G."/>
        </authorList>
    </citation>
    <scope>NUCLEOTIDE SEQUENCE</scope>
</reference>
<dbReference type="PANTHER" id="PTHR43642:SF1">
    <property type="entry name" value="HYBRID SIGNAL TRANSDUCTION HISTIDINE KINASE G"/>
    <property type="match status" value="1"/>
</dbReference>
<dbReference type="InterPro" id="IPR025662">
    <property type="entry name" value="Sigma_54_int_dom_ATP-bd_1"/>
</dbReference>
<dbReference type="Proteomes" id="UP001295423">
    <property type="component" value="Unassembled WGS sequence"/>
</dbReference>
<dbReference type="EMBL" id="CAKOGP040000001">
    <property type="protein sequence ID" value="CAJ1903221.1"/>
    <property type="molecule type" value="Genomic_DNA"/>
</dbReference>
<dbReference type="InterPro" id="IPR027417">
    <property type="entry name" value="P-loop_NTPase"/>
</dbReference>
<dbReference type="AlphaFoldDB" id="A0AAD2CCT9"/>
<dbReference type="SUPFAM" id="SSF52540">
    <property type="entry name" value="P-loop containing nucleoside triphosphate hydrolases"/>
    <property type="match status" value="1"/>
</dbReference>
<comment type="caution">
    <text evidence="3">The sequence shown here is derived from an EMBL/GenBank/DDBJ whole genome shotgun (WGS) entry which is preliminary data.</text>
</comment>
<proteinExistence type="predicted"/>
<organism evidence="3 4">
    <name type="scientific">Cylindrotheca closterium</name>
    <dbReference type="NCBI Taxonomy" id="2856"/>
    <lineage>
        <taxon>Eukaryota</taxon>
        <taxon>Sar</taxon>
        <taxon>Stramenopiles</taxon>
        <taxon>Ochrophyta</taxon>
        <taxon>Bacillariophyta</taxon>
        <taxon>Bacillariophyceae</taxon>
        <taxon>Bacillariophycidae</taxon>
        <taxon>Bacillariales</taxon>
        <taxon>Bacillariaceae</taxon>
        <taxon>Cylindrotheca</taxon>
    </lineage>
</organism>
<feature type="compositionally biased region" description="Polar residues" evidence="1">
    <location>
        <begin position="1"/>
        <end position="15"/>
    </location>
</feature>